<sequence>MKRIALVTGANKGLGFETARQLGAKGIKVLMASRDKSKGETAVEKLKSEGLDVELVQLEVTSNSEIKTLKGYIESQYGKLDILVNNAGIMHQDEPLGTNTSENISSSTLQNTFDVNFFSVVNLTQELLPLLKKSDAGRVVNLSSILGSNTVQSDTESPYYSVKPFAYDASKAALNSFTVHLAAALEGTNVNVNSAHPGWVKTDLGTDGAPMEVVDGAKTSVSLSLEEETDFNGKFIHMGEEVAW</sequence>
<accession>A0A7X8XVC3</accession>
<evidence type="ECO:0000313" key="6">
    <source>
        <dbReference type="Proteomes" id="UP000585050"/>
    </source>
</evidence>
<dbReference type="SUPFAM" id="SSF51735">
    <property type="entry name" value="NAD(P)-binding Rossmann-fold domains"/>
    <property type="match status" value="1"/>
</dbReference>
<dbReference type="Proteomes" id="UP000585050">
    <property type="component" value="Unassembled WGS sequence"/>
</dbReference>
<dbReference type="Pfam" id="PF00106">
    <property type="entry name" value="adh_short"/>
    <property type="match status" value="1"/>
</dbReference>
<comment type="similarity">
    <text evidence="1 4">Belongs to the short-chain dehydrogenases/reductases (SDR) family.</text>
</comment>
<evidence type="ECO:0000256" key="3">
    <source>
        <dbReference type="ARBA" id="ARBA00023002"/>
    </source>
</evidence>
<comment type="caution">
    <text evidence="5">The sequence shown here is derived from an EMBL/GenBank/DDBJ whole genome shotgun (WGS) entry which is preliminary data.</text>
</comment>
<keyword evidence="6" id="KW-1185">Reference proteome</keyword>
<dbReference type="GO" id="GO:0016616">
    <property type="term" value="F:oxidoreductase activity, acting on the CH-OH group of donors, NAD or NADP as acceptor"/>
    <property type="evidence" value="ECO:0007669"/>
    <property type="project" value="InterPro"/>
</dbReference>
<evidence type="ECO:0000256" key="2">
    <source>
        <dbReference type="ARBA" id="ARBA00022857"/>
    </source>
</evidence>
<name>A0A7X8XVC3_9BACT</name>
<proteinExistence type="inferred from homology"/>
<dbReference type="EMBL" id="JABAIL010000002">
    <property type="protein sequence ID" value="NLR91188.1"/>
    <property type="molecule type" value="Genomic_DNA"/>
</dbReference>
<keyword evidence="2" id="KW-0521">NADP</keyword>
<evidence type="ECO:0000313" key="5">
    <source>
        <dbReference type="EMBL" id="NLR91188.1"/>
    </source>
</evidence>
<dbReference type="InterPro" id="IPR045313">
    <property type="entry name" value="CBR1-like"/>
</dbReference>
<evidence type="ECO:0000256" key="1">
    <source>
        <dbReference type="ARBA" id="ARBA00006484"/>
    </source>
</evidence>
<dbReference type="PRINTS" id="PR00080">
    <property type="entry name" value="SDRFAMILY"/>
</dbReference>
<evidence type="ECO:0000256" key="4">
    <source>
        <dbReference type="RuleBase" id="RU000363"/>
    </source>
</evidence>
<dbReference type="Gene3D" id="3.40.50.720">
    <property type="entry name" value="NAD(P)-binding Rossmann-like Domain"/>
    <property type="match status" value="1"/>
</dbReference>
<dbReference type="RefSeq" id="WP_168881885.1">
    <property type="nucleotide sequence ID" value="NZ_JABAIL010000002.1"/>
</dbReference>
<dbReference type="PRINTS" id="PR00081">
    <property type="entry name" value="GDHRDH"/>
</dbReference>
<reference evidence="5 6" key="1">
    <citation type="submission" date="2020-04" db="EMBL/GenBank/DDBJ databases">
        <title>Flammeovirga sp. SR4, a novel species isolated from seawater.</title>
        <authorList>
            <person name="Wang X."/>
        </authorList>
    </citation>
    <scope>NUCLEOTIDE SEQUENCE [LARGE SCALE GENOMIC DNA]</scope>
    <source>
        <strain evidence="5 6">SR4</strain>
    </source>
</reference>
<dbReference type="InterPro" id="IPR036291">
    <property type="entry name" value="NAD(P)-bd_dom_sf"/>
</dbReference>
<dbReference type="PANTHER" id="PTHR43963">
    <property type="entry name" value="CARBONYL REDUCTASE 1-RELATED"/>
    <property type="match status" value="1"/>
</dbReference>
<dbReference type="PANTHER" id="PTHR43963:SF6">
    <property type="entry name" value="CHAIN DEHYDROGENASE FAMILY PROTEIN, PUTATIVE (AFU_ORTHOLOGUE AFUA_3G15350)-RELATED"/>
    <property type="match status" value="1"/>
</dbReference>
<dbReference type="AlphaFoldDB" id="A0A7X8XVC3"/>
<dbReference type="CDD" id="cd05324">
    <property type="entry name" value="carb_red_PTCR-like_SDR_c"/>
    <property type="match status" value="1"/>
</dbReference>
<protein>
    <submittedName>
        <fullName evidence="5">SDR family oxidoreductase</fullName>
    </submittedName>
</protein>
<keyword evidence="3" id="KW-0560">Oxidoreductase</keyword>
<gene>
    <name evidence="5" type="ORF">HGP29_08215</name>
</gene>
<dbReference type="InterPro" id="IPR002347">
    <property type="entry name" value="SDR_fam"/>
</dbReference>
<organism evidence="5 6">
    <name type="scientific">Flammeovirga agarivorans</name>
    <dbReference type="NCBI Taxonomy" id="2726742"/>
    <lineage>
        <taxon>Bacteria</taxon>
        <taxon>Pseudomonadati</taxon>
        <taxon>Bacteroidota</taxon>
        <taxon>Cytophagia</taxon>
        <taxon>Cytophagales</taxon>
        <taxon>Flammeovirgaceae</taxon>
        <taxon>Flammeovirga</taxon>
    </lineage>
</organism>